<keyword evidence="2" id="KW-0677">Repeat</keyword>
<gene>
    <name evidence="4" type="ORF">J2T60_000741</name>
</gene>
<evidence type="ECO:0000256" key="1">
    <source>
        <dbReference type="ARBA" id="ARBA00022679"/>
    </source>
</evidence>
<dbReference type="InterPro" id="IPR045078">
    <property type="entry name" value="TST/MPST-like"/>
</dbReference>
<protein>
    <submittedName>
        <fullName evidence="4">Thiosulfate/3-mercaptopyruvate sulfurtransferase</fullName>
        <ecNumber evidence="4">2.8.1.1</ecNumber>
        <ecNumber evidence="4">2.8.1.2</ecNumber>
    </submittedName>
</protein>
<dbReference type="InterPro" id="IPR001763">
    <property type="entry name" value="Rhodanese-like_dom"/>
</dbReference>
<dbReference type="EC" id="2.8.1.1" evidence="4"/>
<name>A0ABT1G652_9GAMM</name>
<proteinExistence type="predicted"/>
<evidence type="ECO:0000313" key="4">
    <source>
        <dbReference type="EMBL" id="MCP1726776.1"/>
    </source>
</evidence>
<dbReference type="CDD" id="cd01448">
    <property type="entry name" value="TST_Repeat_1"/>
    <property type="match status" value="1"/>
</dbReference>
<dbReference type="PROSITE" id="PS50206">
    <property type="entry name" value="RHODANESE_3"/>
    <property type="match status" value="2"/>
</dbReference>
<dbReference type="Proteomes" id="UP001523550">
    <property type="component" value="Unassembled WGS sequence"/>
</dbReference>
<evidence type="ECO:0000256" key="2">
    <source>
        <dbReference type="ARBA" id="ARBA00022737"/>
    </source>
</evidence>
<keyword evidence="1 4" id="KW-0808">Transferase</keyword>
<comment type="caution">
    <text evidence="4">The sequence shown here is derived from an EMBL/GenBank/DDBJ whole genome shotgun (WGS) entry which is preliminary data.</text>
</comment>
<dbReference type="GO" id="GO:0004792">
    <property type="term" value="F:thiosulfate-cyanide sulfurtransferase activity"/>
    <property type="evidence" value="ECO:0007669"/>
    <property type="project" value="UniProtKB-EC"/>
</dbReference>
<dbReference type="RefSeq" id="WP_253445603.1">
    <property type="nucleotide sequence ID" value="NZ_JALJYF010000001.1"/>
</dbReference>
<accession>A0ABT1G652</accession>
<dbReference type="PANTHER" id="PTHR11364:SF27">
    <property type="entry name" value="SULFURTRANSFERASE"/>
    <property type="match status" value="1"/>
</dbReference>
<keyword evidence="5" id="KW-1185">Reference proteome</keyword>
<evidence type="ECO:0000259" key="3">
    <source>
        <dbReference type="PROSITE" id="PS50206"/>
    </source>
</evidence>
<reference evidence="4 5" key="1">
    <citation type="submission" date="2022-03" db="EMBL/GenBank/DDBJ databases">
        <title>Genomic Encyclopedia of Type Strains, Phase III (KMG-III): the genomes of soil and plant-associated and newly described type strains.</title>
        <authorList>
            <person name="Whitman W."/>
        </authorList>
    </citation>
    <scope>NUCLEOTIDE SEQUENCE [LARGE SCALE GENOMIC DNA]</scope>
    <source>
        <strain evidence="4 5">BSker1</strain>
    </source>
</reference>
<feature type="domain" description="Rhodanese" evidence="3">
    <location>
        <begin position="165"/>
        <end position="278"/>
    </location>
</feature>
<evidence type="ECO:0000313" key="5">
    <source>
        <dbReference type="Proteomes" id="UP001523550"/>
    </source>
</evidence>
<dbReference type="InterPro" id="IPR036873">
    <property type="entry name" value="Rhodanese-like_dom_sf"/>
</dbReference>
<dbReference type="SUPFAM" id="SSF52821">
    <property type="entry name" value="Rhodanese/Cell cycle control phosphatase"/>
    <property type="match status" value="2"/>
</dbReference>
<dbReference type="EC" id="2.8.1.2" evidence="4"/>
<dbReference type="CDD" id="cd01449">
    <property type="entry name" value="TST_Repeat_2"/>
    <property type="match status" value="1"/>
</dbReference>
<dbReference type="PANTHER" id="PTHR11364">
    <property type="entry name" value="THIOSULFATE SULFERTANSFERASE"/>
    <property type="match status" value="1"/>
</dbReference>
<dbReference type="GO" id="GO:0016784">
    <property type="term" value="F:3-mercaptopyruvate sulfurtransferase activity"/>
    <property type="evidence" value="ECO:0007669"/>
    <property type="project" value="UniProtKB-EC"/>
</dbReference>
<sequence>MSEWPLLITAERLRQEGGVVQVLDCQAQLSDPKAGRRAWLAGHIPGAVHLDLEKDLSAPVSERTGRHPLPDPQQLIRTLGEKGIRPDRPIVIYDNSGGAFAGRAWWLLRWLGHESVALLDGGLAAWQALEGPLEEGAQSRPVTEYAGRPGQMPVVDATTVQSRLASDELLLLDARGSARFKGREEPIDPVAGHIPGAVNLPFMDNLDKNGYWRRPEELRDRFEAVLSPFDPEQSAHMCGSGVSACHNLFAMELAGLKGSALYAGSWSEWIRDPSRPLARDP</sequence>
<dbReference type="Gene3D" id="3.40.250.10">
    <property type="entry name" value="Rhodanese-like domain"/>
    <property type="match status" value="2"/>
</dbReference>
<dbReference type="EMBL" id="JALJYF010000001">
    <property type="protein sequence ID" value="MCP1726776.1"/>
    <property type="molecule type" value="Genomic_DNA"/>
</dbReference>
<feature type="domain" description="Rhodanese" evidence="3">
    <location>
        <begin position="16"/>
        <end position="135"/>
    </location>
</feature>
<dbReference type="Pfam" id="PF00581">
    <property type="entry name" value="Rhodanese"/>
    <property type="match status" value="2"/>
</dbReference>
<dbReference type="SMART" id="SM00450">
    <property type="entry name" value="RHOD"/>
    <property type="match status" value="2"/>
</dbReference>
<organism evidence="4 5">
    <name type="scientific">Natronospira proteinivora</name>
    <dbReference type="NCBI Taxonomy" id="1807133"/>
    <lineage>
        <taxon>Bacteria</taxon>
        <taxon>Pseudomonadati</taxon>
        <taxon>Pseudomonadota</taxon>
        <taxon>Gammaproteobacteria</taxon>
        <taxon>Natronospirales</taxon>
        <taxon>Natronospiraceae</taxon>
        <taxon>Natronospira</taxon>
    </lineage>
</organism>